<dbReference type="RefSeq" id="WP_020995973.1">
    <property type="nucleotide sequence ID" value="NZ_KI392040.1"/>
</dbReference>
<gene>
    <name evidence="1" type="ORF">HRAG_01863</name>
</gene>
<comment type="caution">
    <text evidence="1">The sequence shown here is derived from an EMBL/GenBank/DDBJ whole genome shotgun (WGS) entry which is preliminary data.</text>
</comment>
<dbReference type="Proteomes" id="UP000005085">
    <property type="component" value="Unassembled WGS sequence"/>
</dbReference>
<dbReference type="HOGENOM" id="CLU_2232800_0_0_7"/>
<evidence type="ECO:0000313" key="2">
    <source>
        <dbReference type="Proteomes" id="UP000005085"/>
    </source>
</evidence>
<organism evidence="1 2">
    <name type="scientific">Helicobacter bilis ATCC 43879</name>
    <dbReference type="NCBI Taxonomy" id="613026"/>
    <lineage>
        <taxon>Bacteria</taxon>
        <taxon>Pseudomonadati</taxon>
        <taxon>Campylobacterota</taxon>
        <taxon>Epsilonproteobacteria</taxon>
        <taxon>Campylobacterales</taxon>
        <taxon>Helicobacteraceae</taxon>
        <taxon>Helicobacter</taxon>
    </lineage>
</organism>
<keyword evidence="2" id="KW-1185">Reference proteome</keyword>
<proteinExistence type="predicted"/>
<sequence>MADKDKTKDYHRKQDFMNPYDEYNSEVTHRFDIATKQWLTNGDFYQNKVAECLMKADIQCDDTLIAEIENSLYFRFISWEYMYEEIDEYIEILKADKTRKQTPQV</sequence>
<name>C3XII8_9HELI</name>
<dbReference type="AlphaFoldDB" id="C3XII8"/>
<protein>
    <submittedName>
        <fullName evidence="1">Uncharacterized protein</fullName>
    </submittedName>
</protein>
<accession>C3XII8</accession>
<reference evidence="1 2" key="1">
    <citation type="journal article" date="2014" name="Genome Announc.">
        <title>Draft genome sequences of six enterohepatic helicobacter species isolated from humans and one from rhesus macaques.</title>
        <authorList>
            <person name="Shen Z."/>
            <person name="Sheh A."/>
            <person name="Young S.K."/>
            <person name="Abouelliel A."/>
            <person name="Ward D.V."/>
            <person name="Earl A.M."/>
            <person name="Fox J.G."/>
        </authorList>
    </citation>
    <scope>NUCLEOTIDE SEQUENCE [LARGE SCALE GENOMIC DNA]</scope>
    <source>
        <strain evidence="1 2">ATCC 43879</strain>
    </source>
</reference>
<dbReference type="EMBL" id="ACDN02000067">
    <property type="protein sequence ID" value="EEO24806.2"/>
    <property type="molecule type" value="Genomic_DNA"/>
</dbReference>
<evidence type="ECO:0000313" key="1">
    <source>
        <dbReference type="EMBL" id="EEO24806.2"/>
    </source>
</evidence>